<dbReference type="AlphaFoldDB" id="J7J4U9"/>
<name>J7J4U9_DESMD</name>
<dbReference type="InterPro" id="IPR052533">
    <property type="entry name" value="WalJ/YycJ-like"/>
</dbReference>
<evidence type="ECO:0000313" key="2">
    <source>
        <dbReference type="EMBL" id="AFQ46283.1"/>
    </source>
</evidence>
<accession>J7J4U9</accession>
<feature type="domain" description="Metallo-beta-lactamase" evidence="1">
    <location>
        <begin position="11"/>
        <end position="183"/>
    </location>
</feature>
<keyword evidence="2" id="KW-0378">Hydrolase</keyword>
<evidence type="ECO:0000259" key="1">
    <source>
        <dbReference type="SMART" id="SM00849"/>
    </source>
</evidence>
<dbReference type="GO" id="GO:0016787">
    <property type="term" value="F:hydrolase activity"/>
    <property type="evidence" value="ECO:0007669"/>
    <property type="project" value="UniProtKB-KW"/>
</dbReference>
<proteinExistence type="predicted"/>
<dbReference type="PANTHER" id="PTHR47619:SF1">
    <property type="entry name" value="EXODEOXYRIBONUCLEASE WALJ"/>
    <property type="match status" value="1"/>
</dbReference>
<gene>
    <name evidence="2" type="ordered locus">Desmer_4477</name>
</gene>
<reference evidence="3" key="2">
    <citation type="submission" date="2012-08" db="EMBL/GenBank/DDBJ databases">
        <title>Finished genome of Desulfosporosinus meridiei DSM 13257.</title>
        <authorList>
            <person name="Huntemann M."/>
            <person name="Wei C.-L."/>
            <person name="Han J."/>
            <person name="Detter J.C."/>
            <person name="Han C."/>
            <person name="Davenport K."/>
            <person name="Daligault H."/>
            <person name="Erkkila T."/>
            <person name="Gu W."/>
            <person name="Munk A.C.C."/>
            <person name="Teshima H."/>
            <person name="Xu Y."/>
            <person name="Chain P."/>
            <person name="Tapia R."/>
            <person name="Chen A."/>
            <person name="Krypides N."/>
            <person name="Mavromatis K."/>
            <person name="Markowitz V."/>
            <person name="Szeto E."/>
            <person name="Ivanova N."/>
            <person name="Mikhailova N."/>
            <person name="Ovchinnikova G."/>
            <person name="Pagani I."/>
            <person name="Pati A."/>
            <person name="Goodwin L."/>
            <person name="Peters L."/>
            <person name="Pitluck S."/>
            <person name="Woyke T."/>
            <person name="Pester M."/>
            <person name="Spring S."/>
            <person name="Ollivier B."/>
            <person name="Rattei T."/>
            <person name="Klenk H.-P."/>
            <person name="Wagner M."/>
            <person name="Loy A."/>
        </authorList>
    </citation>
    <scope>NUCLEOTIDE SEQUENCE [LARGE SCALE GENOMIC DNA]</scope>
    <source>
        <strain evidence="3">ATCC BAA-275 / DSM 13257 / NCIMB 13706 / S10</strain>
    </source>
</reference>
<dbReference type="SMART" id="SM00849">
    <property type="entry name" value="Lactamase_B"/>
    <property type="match status" value="1"/>
</dbReference>
<dbReference type="Pfam" id="PF12706">
    <property type="entry name" value="Lactamase_B_2"/>
    <property type="match status" value="1"/>
</dbReference>
<dbReference type="HOGENOM" id="CLU_073253_2_0_9"/>
<keyword evidence="3" id="KW-1185">Reference proteome</keyword>
<dbReference type="RefSeq" id="WP_014905189.1">
    <property type="nucleotide sequence ID" value="NC_018515.1"/>
</dbReference>
<dbReference type="InterPro" id="IPR001279">
    <property type="entry name" value="Metallo-B-lactamas"/>
</dbReference>
<dbReference type="SUPFAM" id="SSF56281">
    <property type="entry name" value="Metallo-hydrolase/oxidoreductase"/>
    <property type="match status" value="1"/>
</dbReference>
<dbReference type="PANTHER" id="PTHR47619">
    <property type="entry name" value="METALLO-HYDROLASE YYCJ-RELATED"/>
    <property type="match status" value="1"/>
</dbReference>
<reference evidence="2 3" key="1">
    <citation type="journal article" date="2012" name="J. Bacteriol.">
        <title>Complete genome sequences of Desulfosporosinus orientis DSM765T, Desulfosporosinus youngiae DSM17734T, Desulfosporosinus meridiei DSM13257T, and Desulfosporosinus acidiphilus DSM22704T.</title>
        <authorList>
            <person name="Pester M."/>
            <person name="Brambilla E."/>
            <person name="Alazard D."/>
            <person name="Rattei T."/>
            <person name="Weinmaier T."/>
            <person name="Han J."/>
            <person name="Lucas S."/>
            <person name="Lapidus A."/>
            <person name="Cheng J.F."/>
            <person name="Goodwin L."/>
            <person name="Pitluck S."/>
            <person name="Peters L."/>
            <person name="Ovchinnikova G."/>
            <person name="Teshima H."/>
            <person name="Detter J.C."/>
            <person name="Han C.S."/>
            <person name="Tapia R."/>
            <person name="Land M.L."/>
            <person name="Hauser L."/>
            <person name="Kyrpides N.C."/>
            <person name="Ivanova N.N."/>
            <person name="Pagani I."/>
            <person name="Huntmann M."/>
            <person name="Wei C.L."/>
            <person name="Davenport K.W."/>
            <person name="Daligault H."/>
            <person name="Chain P.S."/>
            <person name="Chen A."/>
            <person name="Mavromatis K."/>
            <person name="Markowitz V."/>
            <person name="Szeto E."/>
            <person name="Mikhailova N."/>
            <person name="Pati A."/>
            <person name="Wagner M."/>
            <person name="Woyke T."/>
            <person name="Ollivier B."/>
            <person name="Klenk H.P."/>
            <person name="Spring S."/>
            <person name="Loy A."/>
        </authorList>
    </citation>
    <scope>NUCLEOTIDE SEQUENCE [LARGE SCALE GENOMIC DNA]</scope>
    <source>
        <strain evidence="3">ATCC BAA-275 / DSM 13257 / NCIMB 13706 / S10</strain>
    </source>
</reference>
<dbReference type="InterPro" id="IPR036866">
    <property type="entry name" value="RibonucZ/Hydroxyglut_hydro"/>
</dbReference>
<protein>
    <submittedName>
        <fullName evidence="2">Metal-dependent hydrolase, beta-lactamase superfamily I</fullName>
    </submittedName>
</protein>
<sequence>MKLKIIGSSSKGNCYILETPTGSLLLDAGVPFKEIQKGLNFNLFNVRGALITHEHMDHAKSVKELTKFGVNTFLSKGTADKLGIESHRLGVVRAGEQFPITRDFTVLPFRTEHDCAEPLGYLIQYWPTGEKLLFATDTYYIRNRFRDLNYILVECNYCRDILEENIEAGRIPESLKNRLIESHFSLDNVKDFLQANDLTKVRKIVLIHLSDGNSDAFRMVRGIRELTGKDVEVAEPGKVIELEMCPF</sequence>
<dbReference type="Gene3D" id="3.60.15.10">
    <property type="entry name" value="Ribonuclease Z/Hydroxyacylglutathione hydrolase-like"/>
    <property type="match status" value="1"/>
</dbReference>
<evidence type="ECO:0000313" key="3">
    <source>
        <dbReference type="Proteomes" id="UP000005262"/>
    </source>
</evidence>
<organism evidence="2 3">
    <name type="scientific">Desulfosporosinus meridiei (strain ATCC BAA-275 / DSM 13257 / KCTC 12902 / NCIMB 13706 / S10)</name>
    <dbReference type="NCBI Taxonomy" id="768704"/>
    <lineage>
        <taxon>Bacteria</taxon>
        <taxon>Bacillati</taxon>
        <taxon>Bacillota</taxon>
        <taxon>Clostridia</taxon>
        <taxon>Eubacteriales</taxon>
        <taxon>Desulfitobacteriaceae</taxon>
        <taxon>Desulfosporosinus</taxon>
    </lineage>
</organism>
<dbReference type="OrthoDB" id="1846420at2"/>
<dbReference type="eggNOG" id="COG1235">
    <property type="taxonomic scope" value="Bacteria"/>
</dbReference>
<dbReference type="STRING" id="768704.Desmer_4477"/>
<dbReference type="KEGG" id="dmi:Desmer_4477"/>
<dbReference type="EMBL" id="CP003629">
    <property type="protein sequence ID" value="AFQ46283.1"/>
    <property type="molecule type" value="Genomic_DNA"/>
</dbReference>
<dbReference type="Proteomes" id="UP000005262">
    <property type="component" value="Chromosome"/>
</dbReference>